<accession>A0A0A7ACW7</accession>
<protein>
    <submittedName>
        <fullName evidence="1">CRP-I 21</fullName>
    </submittedName>
</protein>
<organism evidence="1">
    <name type="scientific">Mytilus galloprovincialis</name>
    <name type="common">Mediterranean mussel</name>
    <dbReference type="NCBI Taxonomy" id="29158"/>
    <lineage>
        <taxon>Eukaryota</taxon>
        <taxon>Metazoa</taxon>
        <taxon>Spiralia</taxon>
        <taxon>Lophotrochozoa</taxon>
        <taxon>Mollusca</taxon>
        <taxon>Bivalvia</taxon>
        <taxon>Autobranchia</taxon>
        <taxon>Pteriomorphia</taxon>
        <taxon>Mytilida</taxon>
        <taxon>Mytiloidea</taxon>
        <taxon>Mytilidae</taxon>
        <taxon>Mytilinae</taxon>
        <taxon>Mytilus</taxon>
    </lineage>
</organism>
<evidence type="ECO:0000313" key="1">
    <source>
        <dbReference type="EMBL" id="AHF20941.1"/>
    </source>
</evidence>
<reference evidence="1" key="1">
    <citation type="journal article" date="2015" name="Genome Biol. Evol.">
        <title>Identification and Characterization of a Novel Family of Cysteine-Rich Peptides (MgCRP-I) from Mytilus galloprovincialis.</title>
        <authorList>
            <person name="Gerdol M."/>
            <person name="Puillandre N."/>
            <person name="De Moro G."/>
            <person name="Guarnaccia C."/>
            <person name="Lucafo M."/>
            <person name="Benincasa M."/>
            <person name="Zlatev V."/>
            <person name="Manfrin C."/>
            <person name="Torboli V."/>
            <person name="Giulianini P.G."/>
            <person name="Sava G."/>
            <person name="Venier P."/>
            <person name="Pallavicini A."/>
        </authorList>
    </citation>
    <scope>NUCLEOTIDE SEQUENCE</scope>
</reference>
<proteinExistence type="evidence at transcript level"/>
<dbReference type="EMBL" id="KJ002667">
    <property type="protein sequence ID" value="AHF20941.1"/>
    <property type="molecule type" value="mRNA"/>
</dbReference>
<feature type="non-terminal residue" evidence="1">
    <location>
        <position position="1"/>
    </location>
</feature>
<dbReference type="AlphaFoldDB" id="A0A0A7ACW7"/>
<sequence length="58" mass="6741">VVSIGVNMATEDILEKNGINHELFKRSYRCERPCYTSYQCCKGWTCSNRKCDLRLHIG</sequence>
<dbReference type="SMR" id="A0A0A7ACW7"/>
<name>A0A0A7ACW7_MYTGA</name>